<dbReference type="AlphaFoldDB" id="A0A7U7G879"/>
<dbReference type="PROSITE" id="PS51186">
    <property type="entry name" value="GNAT"/>
    <property type="match status" value="1"/>
</dbReference>
<dbReference type="InterPro" id="IPR016181">
    <property type="entry name" value="Acyl_CoA_acyltransferase"/>
</dbReference>
<dbReference type="GO" id="GO:0016747">
    <property type="term" value="F:acyltransferase activity, transferring groups other than amino-acyl groups"/>
    <property type="evidence" value="ECO:0007669"/>
    <property type="project" value="InterPro"/>
</dbReference>
<evidence type="ECO:0000259" key="1">
    <source>
        <dbReference type="PROSITE" id="PS51186"/>
    </source>
</evidence>
<keyword evidence="3" id="KW-1185">Reference proteome</keyword>
<comment type="caution">
    <text evidence="2">The sequence shown here is derived from an EMBL/GenBank/DDBJ whole genome shotgun (WGS) entry which is preliminary data.</text>
</comment>
<dbReference type="Gene3D" id="3.40.630.30">
    <property type="match status" value="1"/>
</dbReference>
<accession>A0A7U7G879</accession>
<dbReference type="SUPFAM" id="SSF55729">
    <property type="entry name" value="Acyl-CoA N-acyltransferases (Nat)"/>
    <property type="match status" value="1"/>
</dbReference>
<dbReference type="InterPro" id="IPR000182">
    <property type="entry name" value="GNAT_dom"/>
</dbReference>
<name>A0A7U7G879_9GAMM</name>
<dbReference type="PANTHER" id="PTHR43415:SF3">
    <property type="entry name" value="GNAT-FAMILY ACETYLTRANSFERASE"/>
    <property type="match status" value="1"/>
</dbReference>
<dbReference type="Proteomes" id="UP000019184">
    <property type="component" value="Unassembled WGS sequence"/>
</dbReference>
<evidence type="ECO:0000313" key="2">
    <source>
        <dbReference type="EMBL" id="CDH43654.1"/>
    </source>
</evidence>
<dbReference type="Pfam" id="PF00583">
    <property type="entry name" value="Acetyltransf_1"/>
    <property type="match status" value="1"/>
</dbReference>
<dbReference type="EMBL" id="CBTK010000032">
    <property type="protein sequence ID" value="CDH43654.1"/>
    <property type="molecule type" value="Genomic_DNA"/>
</dbReference>
<protein>
    <submittedName>
        <fullName evidence="2">GCN5-related N-acetyltransferase</fullName>
    </submittedName>
</protein>
<dbReference type="PANTHER" id="PTHR43415">
    <property type="entry name" value="SPERMIDINE N(1)-ACETYLTRANSFERASE"/>
    <property type="match status" value="1"/>
</dbReference>
<dbReference type="CDD" id="cd04301">
    <property type="entry name" value="NAT_SF"/>
    <property type="match status" value="1"/>
</dbReference>
<feature type="domain" description="N-acetyltransferase" evidence="1">
    <location>
        <begin position="11"/>
        <end position="176"/>
    </location>
</feature>
<organism evidence="2 3">
    <name type="scientific">Candidatus Contendobacter odensis Run_B_J11</name>
    <dbReference type="NCBI Taxonomy" id="1400861"/>
    <lineage>
        <taxon>Bacteria</taxon>
        <taxon>Pseudomonadati</taxon>
        <taxon>Pseudomonadota</taxon>
        <taxon>Gammaproteobacteria</taxon>
        <taxon>Candidatus Competibacteraceae</taxon>
        <taxon>Candidatus Contendibacter</taxon>
    </lineage>
</organism>
<reference evidence="2 3" key="1">
    <citation type="journal article" date="2014" name="ISME J.">
        <title>Candidatus Competibacter-lineage genomes retrieved from metagenomes reveal functional metabolic diversity.</title>
        <authorList>
            <person name="McIlroy S.J."/>
            <person name="Albertsen M."/>
            <person name="Andresen E.K."/>
            <person name="Saunders A.M."/>
            <person name="Kristiansen R."/>
            <person name="Stokholm-Bjerregaard M."/>
            <person name="Nielsen K.L."/>
            <person name="Nielsen P.H."/>
        </authorList>
    </citation>
    <scope>NUCLEOTIDE SEQUENCE [LARGE SCALE GENOMIC DNA]</scope>
    <source>
        <strain evidence="2 3">Run_B_J11</strain>
    </source>
</reference>
<gene>
    <name evidence="2" type="ORF">BN874_1270013</name>
</gene>
<evidence type="ECO:0000313" key="3">
    <source>
        <dbReference type="Proteomes" id="UP000019184"/>
    </source>
</evidence>
<proteinExistence type="predicted"/>
<sequence>MNAEVVLTMKVKIKRLKEDRADLFFDLMATIYSDSDYMLIEPNEVQQGKTKIKEMVINLLKQANSTILVAELNGFLVGFVLAKGGEYNRNHHCAYLVIGIRKDYQGRGIGKQLLEAIDVWAQKTNITRLELTVAQDNQPARVLYEKSGYVEDGMRKKSLYISGYYKDEIYMSKIFT</sequence>